<evidence type="ECO:0000313" key="2">
    <source>
        <dbReference type="Proteomes" id="UP000503096"/>
    </source>
</evidence>
<organism evidence="1 2">
    <name type="scientific">Usitatibacter palustris</name>
    <dbReference type="NCBI Taxonomy" id="2732487"/>
    <lineage>
        <taxon>Bacteria</taxon>
        <taxon>Pseudomonadati</taxon>
        <taxon>Pseudomonadota</taxon>
        <taxon>Betaproteobacteria</taxon>
        <taxon>Nitrosomonadales</taxon>
        <taxon>Usitatibacteraceae</taxon>
        <taxon>Usitatibacter</taxon>
    </lineage>
</organism>
<name>A0A6M4H214_9PROT</name>
<protein>
    <recommendedName>
        <fullName evidence="3">Adenylate kinase</fullName>
    </recommendedName>
</protein>
<dbReference type="SUPFAM" id="SSF52540">
    <property type="entry name" value="P-loop containing nucleoside triphosphate hydrolases"/>
    <property type="match status" value="1"/>
</dbReference>
<dbReference type="PANTHER" id="PTHR37816:SF1">
    <property type="entry name" value="TOXIN"/>
    <property type="match status" value="1"/>
</dbReference>
<dbReference type="Proteomes" id="UP000503096">
    <property type="component" value="Chromosome"/>
</dbReference>
<dbReference type="InParanoid" id="A0A6M4H214"/>
<dbReference type="InterPro" id="IPR052922">
    <property type="entry name" value="Cytidylate_Kinase-2"/>
</dbReference>
<dbReference type="EMBL" id="CP053073">
    <property type="protein sequence ID" value="QJR13385.1"/>
    <property type="molecule type" value="Genomic_DNA"/>
</dbReference>
<dbReference type="InterPro" id="IPR027417">
    <property type="entry name" value="P-loop_NTPase"/>
</dbReference>
<dbReference type="AlphaFoldDB" id="A0A6M4H214"/>
<keyword evidence="2" id="KW-1185">Reference proteome</keyword>
<dbReference type="RefSeq" id="WP_171159877.1">
    <property type="nucleotide sequence ID" value="NZ_CP053073.1"/>
</dbReference>
<evidence type="ECO:0008006" key="3">
    <source>
        <dbReference type="Google" id="ProtNLM"/>
    </source>
</evidence>
<evidence type="ECO:0000313" key="1">
    <source>
        <dbReference type="EMBL" id="QJR13385.1"/>
    </source>
</evidence>
<sequence>MKRILVIGCNGSGKTVLARWLAEQLKLPLVVLDAPADQPEAAPPEEAWRKTVRTLADRDAWVMDGTYYAMAIDRLPPADGVVWLDFPRWRCVFNLATREHARMPYLRHAWGHHNETRARIGAALQGARYPTVVILRSSAEVSRFRSEFGLPA</sequence>
<accession>A0A6M4H214</accession>
<reference evidence="1 2" key="1">
    <citation type="submission" date="2020-04" db="EMBL/GenBank/DDBJ databases">
        <title>Usitatibacter rugosus gen. nov., sp. nov. and Usitatibacter palustris sp. nov., novel members of Usitatibacteraceae fam. nov. within the order Nitrosomonadales isolated from soil.</title>
        <authorList>
            <person name="Huber K.J."/>
            <person name="Neumann-Schaal M."/>
            <person name="Geppert A."/>
            <person name="Luckner M."/>
            <person name="Wanner G."/>
            <person name="Overmann J."/>
        </authorList>
    </citation>
    <scope>NUCLEOTIDE SEQUENCE [LARGE SCALE GENOMIC DNA]</scope>
    <source>
        <strain evidence="1 2">Swamp67</strain>
    </source>
</reference>
<dbReference type="KEGG" id="upl:DSM104440_00168"/>
<gene>
    <name evidence="1" type="ORF">DSM104440_00168</name>
</gene>
<dbReference type="Gene3D" id="3.40.50.300">
    <property type="entry name" value="P-loop containing nucleotide triphosphate hydrolases"/>
    <property type="match status" value="1"/>
</dbReference>
<proteinExistence type="predicted"/>
<dbReference type="PANTHER" id="PTHR37816">
    <property type="entry name" value="YALI0E33011P"/>
    <property type="match status" value="1"/>
</dbReference>